<proteinExistence type="predicted"/>
<name>A0A7W5ZY34_9SPHN</name>
<feature type="domain" description="EthD" evidence="1">
    <location>
        <begin position="11"/>
        <end position="110"/>
    </location>
</feature>
<sequence>MIKIIYFLKRKNGITPEQFKHHYETSHVVLAKKYIGHLLKDYVRNYPTFALLNPSNIPEGTDPVPYDIGYDCITEMHVENQAAVEEMTRIFNDPAVNPILVEDELKFLERDQIVMITVDVLNNGTALG</sequence>
<reference evidence="2 3" key="1">
    <citation type="submission" date="2020-08" db="EMBL/GenBank/DDBJ databases">
        <title>Genomic Encyclopedia of Type Strains, Phase IV (KMG-IV): sequencing the most valuable type-strain genomes for metagenomic binning, comparative biology and taxonomic classification.</title>
        <authorList>
            <person name="Goeker M."/>
        </authorList>
    </citation>
    <scope>NUCLEOTIDE SEQUENCE [LARGE SCALE GENOMIC DNA]</scope>
    <source>
        <strain evidence="2 3">DSM 14552</strain>
    </source>
</reference>
<dbReference type="GO" id="GO:0016491">
    <property type="term" value="F:oxidoreductase activity"/>
    <property type="evidence" value="ECO:0007669"/>
    <property type="project" value="InterPro"/>
</dbReference>
<accession>A0A7W5ZY34</accession>
<evidence type="ECO:0000259" key="1">
    <source>
        <dbReference type="Pfam" id="PF07110"/>
    </source>
</evidence>
<dbReference type="Pfam" id="PF07110">
    <property type="entry name" value="EthD"/>
    <property type="match status" value="1"/>
</dbReference>
<dbReference type="EMBL" id="JACICY010000010">
    <property type="protein sequence ID" value="MBB3862133.1"/>
    <property type="molecule type" value="Genomic_DNA"/>
</dbReference>
<dbReference type="Proteomes" id="UP000562395">
    <property type="component" value="Unassembled WGS sequence"/>
</dbReference>
<dbReference type="Gene3D" id="3.30.70.100">
    <property type="match status" value="1"/>
</dbReference>
<keyword evidence="3" id="KW-1185">Reference proteome</keyword>
<dbReference type="InterPro" id="IPR011008">
    <property type="entry name" value="Dimeric_a/b-barrel"/>
</dbReference>
<dbReference type="SUPFAM" id="SSF54909">
    <property type="entry name" value="Dimeric alpha+beta barrel"/>
    <property type="match status" value="1"/>
</dbReference>
<dbReference type="InterPro" id="IPR009799">
    <property type="entry name" value="EthD_dom"/>
</dbReference>
<evidence type="ECO:0000313" key="3">
    <source>
        <dbReference type="Proteomes" id="UP000562395"/>
    </source>
</evidence>
<protein>
    <recommendedName>
        <fullName evidence="1">EthD domain-containing protein</fullName>
    </recommendedName>
</protein>
<evidence type="ECO:0000313" key="2">
    <source>
        <dbReference type="EMBL" id="MBB3862133.1"/>
    </source>
</evidence>
<organism evidence="2 3">
    <name type="scientific">Novosphingobium hassiacum</name>
    <dbReference type="NCBI Taxonomy" id="173676"/>
    <lineage>
        <taxon>Bacteria</taxon>
        <taxon>Pseudomonadati</taxon>
        <taxon>Pseudomonadota</taxon>
        <taxon>Alphaproteobacteria</taxon>
        <taxon>Sphingomonadales</taxon>
        <taxon>Sphingomonadaceae</taxon>
        <taxon>Novosphingobium</taxon>
    </lineage>
</organism>
<dbReference type="RefSeq" id="WP_183614626.1">
    <property type="nucleotide sequence ID" value="NZ_JACICY010000010.1"/>
</dbReference>
<gene>
    <name evidence="2" type="ORF">GGQ88_003431</name>
</gene>
<dbReference type="AlphaFoldDB" id="A0A7W5ZY34"/>
<comment type="caution">
    <text evidence="2">The sequence shown here is derived from an EMBL/GenBank/DDBJ whole genome shotgun (WGS) entry which is preliminary data.</text>
</comment>